<reference evidence="3 4" key="1">
    <citation type="submission" date="2019-09" db="EMBL/GenBank/DDBJ databases">
        <title>Pararcticibacter amylolyticus gen. nov., sp. nov., isolated from a rottenly hemp rope, and reclassification of Pedobacter tournemirensis as Pararcticibacter tournemirensis comb. nov.</title>
        <authorList>
            <person name="Cai Y."/>
        </authorList>
    </citation>
    <scope>NUCLEOTIDE SEQUENCE [LARGE SCALE GENOMIC DNA]</scope>
    <source>
        <strain evidence="3 4">TF5-37.2-LB10</strain>
    </source>
</reference>
<dbReference type="SUPFAM" id="SSF52833">
    <property type="entry name" value="Thioredoxin-like"/>
    <property type="match status" value="1"/>
</dbReference>
<dbReference type="Gene3D" id="3.40.30.10">
    <property type="entry name" value="Glutaredoxin"/>
    <property type="match status" value="1"/>
</dbReference>
<feature type="domain" description="Thioredoxin" evidence="2">
    <location>
        <begin position="84"/>
        <end position="233"/>
    </location>
</feature>
<keyword evidence="1" id="KW-0472">Membrane</keyword>
<dbReference type="Pfam" id="PF00578">
    <property type="entry name" value="AhpC-TSA"/>
    <property type="match status" value="1"/>
</dbReference>
<evidence type="ECO:0000259" key="2">
    <source>
        <dbReference type="PROSITE" id="PS51352"/>
    </source>
</evidence>
<protein>
    <submittedName>
        <fullName evidence="3">TlpA family protein disulfide reductase</fullName>
    </submittedName>
</protein>
<dbReference type="AlphaFoldDB" id="A0A5M9H4Y8"/>
<dbReference type="PANTHER" id="PTHR42852">
    <property type="entry name" value="THIOL:DISULFIDE INTERCHANGE PROTEIN DSBE"/>
    <property type="match status" value="1"/>
</dbReference>
<dbReference type="Proteomes" id="UP000322918">
    <property type="component" value="Unassembled WGS sequence"/>
</dbReference>
<organism evidence="3 4">
    <name type="scientific">Arcticibacter tournemirensis</name>
    <dbReference type="NCBI Taxonomy" id="699437"/>
    <lineage>
        <taxon>Bacteria</taxon>
        <taxon>Pseudomonadati</taxon>
        <taxon>Bacteroidota</taxon>
        <taxon>Sphingobacteriia</taxon>
        <taxon>Sphingobacteriales</taxon>
        <taxon>Sphingobacteriaceae</taxon>
        <taxon>Arcticibacter</taxon>
    </lineage>
</organism>
<dbReference type="InterPro" id="IPR050553">
    <property type="entry name" value="Thioredoxin_ResA/DsbE_sf"/>
</dbReference>
<keyword evidence="1" id="KW-1133">Transmembrane helix</keyword>
<evidence type="ECO:0000313" key="4">
    <source>
        <dbReference type="Proteomes" id="UP000322918"/>
    </source>
</evidence>
<evidence type="ECO:0000313" key="3">
    <source>
        <dbReference type="EMBL" id="KAA8482006.1"/>
    </source>
</evidence>
<gene>
    <name evidence="3" type="ORF">F1649_12755</name>
</gene>
<accession>A0A5M9H4Y8</accession>
<dbReference type="RefSeq" id="WP_141814032.1">
    <property type="nucleotide sequence ID" value="NZ_VFPL01000001.1"/>
</dbReference>
<dbReference type="PROSITE" id="PS51352">
    <property type="entry name" value="THIOREDOXIN_2"/>
    <property type="match status" value="1"/>
</dbReference>
<dbReference type="GO" id="GO:0016491">
    <property type="term" value="F:oxidoreductase activity"/>
    <property type="evidence" value="ECO:0007669"/>
    <property type="project" value="InterPro"/>
</dbReference>
<keyword evidence="4" id="KW-1185">Reference proteome</keyword>
<comment type="caution">
    <text evidence="3">The sequence shown here is derived from an EMBL/GenBank/DDBJ whole genome shotgun (WGS) entry which is preliminary data.</text>
</comment>
<dbReference type="GO" id="GO:0016209">
    <property type="term" value="F:antioxidant activity"/>
    <property type="evidence" value="ECO:0007669"/>
    <property type="project" value="InterPro"/>
</dbReference>
<evidence type="ECO:0000256" key="1">
    <source>
        <dbReference type="SAM" id="Phobius"/>
    </source>
</evidence>
<dbReference type="CDD" id="cd02966">
    <property type="entry name" value="TlpA_like_family"/>
    <property type="match status" value="1"/>
</dbReference>
<name>A0A5M9H4Y8_9SPHI</name>
<sequence>MKPKTGSTGILLPFLKRKVRSSKQKALLKQRDESEKEQNFHSTSAPNNDKLLGRALVIGYLILLIILSLSQIVSSFAQAPQKGLQVGDTIPENAWQLPLQLAGQPANKTSLSLNDYRDKLIILDFWATWCGACIEAFPKMQHLQDRFGSSLKVLLVNARSTGDTELKIKAFLQRHEQQTGEQLHLPLVMQDTLLSALFPHRYVPHYAWIYQDKVVAITSAAEVDAANIEQVLSGRSVRIHTKQDNTGFNPKDPATFRQSIAESDVLLRSSITRYIEGIGSSSGKSKDSVSGALRYYFFNQPLITLYHIAYPQELNLPDNRILIEALEPERFRENSSNYSNRYCYELLVPAVQAVNFHARMQSDLRAAFNITVEREERQLEVWVVANDNTLEKYRSKGGPQRVEAAKNLLHKFIQNKPAGILAELLSRTSPVPVIDETSFKGTIDLPLPTKFYDYDLPAISAWLKPYGIRVFKTVRKVPVAILKN</sequence>
<proteinExistence type="predicted"/>
<dbReference type="InterPro" id="IPR000866">
    <property type="entry name" value="AhpC/TSA"/>
</dbReference>
<dbReference type="PANTHER" id="PTHR42852:SF13">
    <property type="entry name" value="PROTEIN DIPZ"/>
    <property type="match status" value="1"/>
</dbReference>
<dbReference type="EMBL" id="VWNE01000019">
    <property type="protein sequence ID" value="KAA8482006.1"/>
    <property type="molecule type" value="Genomic_DNA"/>
</dbReference>
<dbReference type="InterPro" id="IPR036249">
    <property type="entry name" value="Thioredoxin-like_sf"/>
</dbReference>
<feature type="transmembrane region" description="Helical" evidence="1">
    <location>
        <begin position="51"/>
        <end position="73"/>
    </location>
</feature>
<keyword evidence="1" id="KW-0812">Transmembrane</keyword>
<dbReference type="OrthoDB" id="793244at2"/>
<dbReference type="InterPro" id="IPR013766">
    <property type="entry name" value="Thioredoxin_domain"/>
</dbReference>